<evidence type="ECO:0000259" key="2">
    <source>
        <dbReference type="Pfam" id="PF07885"/>
    </source>
</evidence>
<keyword evidence="1" id="KW-0472">Membrane</keyword>
<accession>A0ABR9JH50</accession>
<dbReference type="Proteomes" id="UP000643525">
    <property type="component" value="Unassembled WGS sequence"/>
</dbReference>
<keyword evidence="4" id="KW-1185">Reference proteome</keyword>
<keyword evidence="1" id="KW-1133">Transmembrane helix</keyword>
<proteinExistence type="predicted"/>
<evidence type="ECO:0000313" key="3">
    <source>
        <dbReference type="EMBL" id="MBE1525229.1"/>
    </source>
</evidence>
<protein>
    <recommendedName>
        <fullName evidence="2">Potassium channel domain-containing protein</fullName>
    </recommendedName>
</protein>
<feature type="transmembrane region" description="Helical" evidence="1">
    <location>
        <begin position="101"/>
        <end position="120"/>
    </location>
</feature>
<organism evidence="3 4">
    <name type="scientific">Nesterenkonia lutea</name>
    <dbReference type="NCBI Taxonomy" id="272919"/>
    <lineage>
        <taxon>Bacteria</taxon>
        <taxon>Bacillati</taxon>
        <taxon>Actinomycetota</taxon>
        <taxon>Actinomycetes</taxon>
        <taxon>Micrococcales</taxon>
        <taxon>Micrococcaceae</taxon>
        <taxon>Nesterenkonia</taxon>
    </lineage>
</organism>
<feature type="transmembrane region" description="Helical" evidence="1">
    <location>
        <begin position="54"/>
        <end position="81"/>
    </location>
</feature>
<evidence type="ECO:0000313" key="4">
    <source>
        <dbReference type="Proteomes" id="UP000643525"/>
    </source>
</evidence>
<name>A0ABR9JH50_9MICC</name>
<feature type="transmembrane region" description="Helical" evidence="1">
    <location>
        <begin position="6"/>
        <end position="23"/>
    </location>
</feature>
<feature type="domain" description="Potassium channel" evidence="2">
    <location>
        <begin position="102"/>
        <end position="155"/>
    </location>
</feature>
<dbReference type="Gene3D" id="1.10.287.70">
    <property type="match status" value="1"/>
</dbReference>
<dbReference type="SUPFAM" id="SSF81324">
    <property type="entry name" value="Voltage-gated potassium channels"/>
    <property type="match status" value="1"/>
</dbReference>
<evidence type="ECO:0000256" key="1">
    <source>
        <dbReference type="SAM" id="Phobius"/>
    </source>
</evidence>
<sequence length="292" mass="31920">MAVEIVLVIAGIVVILFGLWDMFHQLLHPRGQGPLSGLVFGLVWKASRATGHRFGIALGPATMVAVIMFWVLIQGVGWALIYYPHVPTGFLYSDGISPADYARFAEALYISLVTLATLGFGDAVAVEPALRLAAPIQGLTGFALLTGALTWFVQVYPPLFRRRASALTLKALAEAEYAEKLPQLQPWAVLAELDRISEQISQICVDLDQHSETYYFQVTDAELSFSHHLPYALTLQRAAQASPALEVRMGAAKLRTMLTQLSTVLSPGFVSGEGLDEIFAAYTADHPHRRRG</sequence>
<dbReference type="RefSeq" id="WP_318782346.1">
    <property type="nucleotide sequence ID" value="NZ_BAAALJ010000013.1"/>
</dbReference>
<feature type="transmembrane region" description="Helical" evidence="1">
    <location>
        <begin position="132"/>
        <end position="153"/>
    </location>
</feature>
<gene>
    <name evidence="3" type="ORF">H4W27_002347</name>
</gene>
<dbReference type="InterPro" id="IPR013099">
    <property type="entry name" value="K_chnl_dom"/>
</dbReference>
<comment type="caution">
    <text evidence="3">The sequence shown here is derived from an EMBL/GenBank/DDBJ whole genome shotgun (WGS) entry which is preliminary data.</text>
</comment>
<dbReference type="EMBL" id="JADBED010000001">
    <property type="protein sequence ID" value="MBE1525229.1"/>
    <property type="molecule type" value="Genomic_DNA"/>
</dbReference>
<reference evidence="3 4" key="1">
    <citation type="submission" date="2020-10" db="EMBL/GenBank/DDBJ databases">
        <title>Sequencing the genomes of 1000 actinobacteria strains.</title>
        <authorList>
            <person name="Klenk H.-P."/>
        </authorList>
    </citation>
    <scope>NUCLEOTIDE SEQUENCE [LARGE SCALE GENOMIC DNA]</scope>
    <source>
        <strain evidence="3 4">DSM 15666</strain>
    </source>
</reference>
<dbReference type="Pfam" id="PF07885">
    <property type="entry name" value="Ion_trans_2"/>
    <property type="match status" value="1"/>
</dbReference>
<keyword evidence="1" id="KW-0812">Transmembrane</keyword>